<evidence type="ECO:0000313" key="2">
    <source>
        <dbReference type="Proteomes" id="UP000319722"/>
    </source>
</evidence>
<evidence type="ECO:0000313" key="1">
    <source>
        <dbReference type="EMBL" id="TWD77139.1"/>
    </source>
</evidence>
<dbReference type="OrthoDB" id="9182871at2"/>
<reference evidence="1 2" key="1">
    <citation type="submission" date="2019-06" db="EMBL/GenBank/DDBJ databases">
        <title>Sorghum-associated microbial communities from plants grown in Nebraska, USA.</title>
        <authorList>
            <person name="Schachtman D."/>
        </authorList>
    </citation>
    <scope>NUCLEOTIDE SEQUENCE [LARGE SCALE GENOMIC DNA]</scope>
    <source>
        <strain evidence="1 2">T529</strain>
    </source>
</reference>
<comment type="caution">
    <text evidence="1">The sequence shown here is derived from an EMBL/GenBank/DDBJ whole genome shotgun (WGS) entry which is preliminary data.</text>
</comment>
<dbReference type="InterPro" id="IPR032710">
    <property type="entry name" value="NTF2-like_dom_sf"/>
</dbReference>
<keyword evidence="1" id="KW-0413">Isomerase</keyword>
<dbReference type="Gene3D" id="3.10.450.50">
    <property type="match status" value="1"/>
</dbReference>
<dbReference type="EMBL" id="VIVL01000010">
    <property type="protein sequence ID" value="TWD77139.1"/>
    <property type="molecule type" value="Genomic_DNA"/>
</dbReference>
<dbReference type="InterPro" id="IPR009959">
    <property type="entry name" value="Cyclase_SnoaL-like"/>
</dbReference>
<dbReference type="GO" id="GO:0016853">
    <property type="term" value="F:isomerase activity"/>
    <property type="evidence" value="ECO:0007669"/>
    <property type="project" value="UniProtKB-KW"/>
</dbReference>
<gene>
    <name evidence="1" type="ORF">FB547_110101</name>
</gene>
<dbReference type="PANTHER" id="PTHR38436">
    <property type="entry name" value="POLYKETIDE CYCLASE SNOAL-LIKE DOMAIN"/>
    <property type="match status" value="1"/>
</dbReference>
<dbReference type="AlphaFoldDB" id="A0A561BE45"/>
<organism evidence="1 2">
    <name type="scientific">Variovorax beijingensis</name>
    <dbReference type="NCBI Taxonomy" id="2496117"/>
    <lineage>
        <taxon>Bacteria</taxon>
        <taxon>Pseudomonadati</taxon>
        <taxon>Pseudomonadota</taxon>
        <taxon>Betaproteobacteria</taxon>
        <taxon>Burkholderiales</taxon>
        <taxon>Comamonadaceae</taxon>
        <taxon>Variovorax</taxon>
    </lineage>
</organism>
<sequence>MADIDIDIGEAAKAVIRRNTDEVQGQGNWALFDELFSDAFLDHTPQPNCTPDKAGALGLYKKLREAFPDFHAVIHWQRADGDVVTTYKTYHGTHRGDFLGVHATGKAIQFETVDAMRVQDGKITEHWGVANLYSVLEQLNALSH</sequence>
<dbReference type="Proteomes" id="UP000319722">
    <property type="component" value="Unassembled WGS sequence"/>
</dbReference>
<dbReference type="Pfam" id="PF07366">
    <property type="entry name" value="SnoaL"/>
    <property type="match status" value="1"/>
</dbReference>
<dbReference type="PANTHER" id="PTHR38436:SF1">
    <property type="entry name" value="ESTER CYCLASE"/>
    <property type="match status" value="1"/>
</dbReference>
<proteinExistence type="predicted"/>
<name>A0A561BE45_9BURK</name>
<accession>A0A561BE45</accession>
<protein>
    <submittedName>
        <fullName evidence="1">Steroid delta-isomerase-like uncharacterized protein</fullName>
    </submittedName>
</protein>
<dbReference type="RefSeq" id="WP_145746364.1">
    <property type="nucleotide sequence ID" value="NZ_VIVL01000010.1"/>
</dbReference>
<dbReference type="SUPFAM" id="SSF54427">
    <property type="entry name" value="NTF2-like"/>
    <property type="match status" value="1"/>
</dbReference>
<dbReference type="GO" id="GO:0030638">
    <property type="term" value="P:polyketide metabolic process"/>
    <property type="evidence" value="ECO:0007669"/>
    <property type="project" value="InterPro"/>
</dbReference>